<dbReference type="Pfam" id="PF05569">
    <property type="entry name" value="Peptidase_M56"/>
    <property type="match status" value="1"/>
</dbReference>
<dbReference type="CDD" id="cd07341">
    <property type="entry name" value="M56_BlaR1_MecR1_like"/>
    <property type="match status" value="1"/>
</dbReference>
<dbReference type="Gene3D" id="2.130.10.10">
    <property type="entry name" value="YVTN repeat-like/Quinoprotein amine dehydrogenase"/>
    <property type="match status" value="1"/>
</dbReference>
<feature type="transmembrane region" description="Helical" evidence="1">
    <location>
        <begin position="38"/>
        <end position="59"/>
    </location>
</feature>
<evidence type="ECO:0000256" key="1">
    <source>
        <dbReference type="SAM" id="Phobius"/>
    </source>
</evidence>
<dbReference type="EMBL" id="JACOOR010000002">
    <property type="protein sequence ID" value="MBC5658840.1"/>
    <property type="molecule type" value="Genomic_DNA"/>
</dbReference>
<keyword evidence="1" id="KW-0472">Membrane</keyword>
<evidence type="ECO:0000259" key="2">
    <source>
        <dbReference type="Pfam" id="PF05569"/>
    </source>
</evidence>
<keyword evidence="4" id="KW-1185">Reference proteome</keyword>
<dbReference type="InterPro" id="IPR052173">
    <property type="entry name" value="Beta-lactam_resp_regulator"/>
</dbReference>
<gene>
    <name evidence="3" type="ORF">H8S44_03515</name>
</gene>
<dbReference type="AlphaFoldDB" id="A0A923RMY3"/>
<feature type="domain" description="Peptidase M56" evidence="2">
    <location>
        <begin position="45"/>
        <end position="234"/>
    </location>
</feature>
<dbReference type="InterPro" id="IPR015943">
    <property type="entry name" value="WD40/YVTN_repeat-like_dom_sf"/>
</dbReference>
<evidence type="ECO:0000313" key="4">
    <source>
        <dbReference type="Proteomes" id="UP000649345"/>
    </source>
</evidence>
<protein>
    <recommendedName>
        <fullName evidence="2">Peptidase M56 domain-containing protein</fullName>
    </recommendedName>
</protein>
<sequence length="720" mass="81421">MRQAKYRKILWVLLLTELILLHGLVLLRLYVLRWDYPFLWRPGLIAGIWLGVSSLLGLWQIFSYQNFRREAVRAMVPLEESWIRSACSQAAAEVECEKIPPLYRSSAVTTPLVLGFADPVMLIPDREYSFAELRMVFLHECTHVKQRDLWYKLLFTAGQCLFWFQPAVWLLKNAAYRDVEIACDQRVTEGKGESERGAYAQFLIDSLRRGRDRSQAYSAYFYNSSSIMKARLQVVTREREPGWSAGAAAFLLLTGEAVLCALLSGGQIRRDVQENAYRQEASVNLYLGYEAPEGFTETAVAAMADLEPAGADSYSDWAQQKSDAYPDTAYEDMTDTAEGPWQLRITSKARYLDSRDFAWRYLMYFEDQEQGSTYDPETGMGYNGLEVTDETLLAGDAEEYVCRVLFREIADGGEQETSGVLPEGTVIRVKGTDYRYYDWALHVKALSDHVYELVGVADTGAALEALKTAHPEEDYSFVVLADLKSEESEPAELPPVPMEELTARGDEMDGALSGPQEKSYVSSDEIQAYAYGGSLTVPVKVTCSTDQGKHWYTTVVSGDDTAVRRLFLSFPDGQQGFLFATGWRTMWQEGSLLYHTEDGGASWTRVEPETWYGTDGAHSLMTGGAFVTDQVGFVTIRSSQWPELYRTVDGGRNWSLVELPIPDTEEASWYTMAYPPEQRDGKLYLYLGMEEYSELGGTKLRFESEDLGESWSYTGMVYRR</sequence>
<accession>A0A923RMY3</accession>
<keyword evidence="1" id="KW-1133">Transmembrane helix</keyword>
<dbReference type="PANTHER" id="PTHR34978:SF3">
    <property type="entry name" value="SLR0241 PROTEIN"/>
    <property type="match status" value="1"/>
</dbReference>
<organism evidence="3 4">
    <name type="scientific">Anaerosacchariphilus hominis</name>
    <dbReference type="NCBI Taxonomy" id="2763017"/>
    <lineage>
        <taxon>Bacteria</taxon>
        <taxon>Bacillati</taxon>
        <taxon>Bacillota</taxon>
        <taxon>Clostridia</taxon>
        <taxon>Lachnospirales</taxon>
        <taxon>Lachnospiraceae</taxon>
        <taxon>Anaerosacchariphilus</taxon>
    </lineage>
</organism>
<proteinExistence type="predicted"/>
<dbReference type="Proteomes" id="UP000649345">
    <property type="component" value="Unassembled WGS sequence"/>
</dbReference>
<feature type="transmembrane region" description="Helical" evidence="1">
    <location>
        <begin position="9"/>
        <end position="32"/>
    </location>
</feature>
<dbReference type="PANTHER" id="PTHR34978">
    <property type="entry name" value="POSSIBLE SENSOR-TRANSDUCER PROTEIN BLAR"/>
    <property type="match status" value="1"/>
</dbReference>
<keyword evidence="1" id="KW-0812">Transmembrane</keyword>
<reference evidence="3" key="1">
    <citation type="submission" date="2020-08" db="EMBL/GenBank/DDBJ databases">
        <title>Genome public.</title>
        <authorList>
            <person name="Liu C."/>
            <person name="Sun Q."/>
        </authorList>
    </citation>
    <scope>NUCLEOTIDE SEQUENCE</scope>
    <source>
        <strain evidence="3">NSJ-68</strain>
    </source>
</reference>
<dbReference type="CDD" id="cd15482">
    <property type="entry name" value="Sialidase_non-viral"/>
    <property type="match status" value="1"/>
</dbReference>
<dbReference type="InterPro" id="IPR008756">
    <property type="entry name" value="Peptidase_M56"/>
</dbReference>
<dbReference type="RefSeq" id="WP_186873227.1">
    <property type="nucleotide sequence ID" value="NZ_JACOOR010000002.1"/>
</dbReference>
<dbReference type="SUPFAM" id="SSF110296">
    <property type="entry name" value="Oligoxyloglucan reducing end-specific cellobiohydrolase"/>
    <property type="match status" value="1"/>
</dbReference>
<evidence type="ECO:0000313" key="3">
    <source>
        <dbReference type="EMBL" id="MBC5658840.1"/>
    </source>
</evidence>
<name>A0A923RMY3_9FIRM</name>
<comment type="caution">
    <text evidence="3">The sequence shown here is derived from an EMBL/GenBank/DDBJ whole genome shotgun (WGS) entry which is preliminary data.</text>
</comment>
<feature type="transmembrane region" description="Helical" evidence="1">
    <location>
        <begin position="149"/>
        <end position="171"/>
    </location>
</feature>